<feature type="compositionally biased region" description="Basic and acidic residues" evidence="1">
    <location>
        <begin position="29"/>
        <end position="53"/>
    </location>
</feature>
<keyword evidence="3" id="KW-1185">Reference proteome</keyword>
<evidence type="ECO:0000313" key="3">
    <source>
        <dbReference type="Proteomes" id="UP000887013"/>
    </source>
</evidence>
<sequence>MKRRMKWEINREKITKFQSNHLNGGQFEISEKTKRGATGADRRSVLRIKRSEMQNKQQSNKTRTNPEGKSRKSEGERETNSRRREWITRYKLQVEGMDNKVQSPGGGYGKQGKLVRAIGRNKRNESQNKMSWKRS</sequence>
<dbReference type="Proteomes" id="UP000887013">
    <property type="component" value="Unassembled WGS sequence"/>
</dbReference>
<accession>A0A8X6Q6B6</accession>
<protein>
    <submittedName>
        <fullName evidence="2">Uncharacterized protein</fullName>
    </submittedName>
</protein>
<feature type="compositionally biased region" description="Basic and acidic residues" evidence="1">
    <location>
        <begin position="64"/>
        <end position="88"/>
    </location>
</feature>
<evidence type="ECO:0000313" key="2">
    <source>
        <dbReference type="EMBL" id="GFU08899.1"/>
    </source>
</evidence>
<comment type="caution">
    <text evidence="2">The sequence shown here is derived from an EMBL/GenBank/DDBJ whole genome shotgun (WGS) entry which is preliminary data.</text>
</comment>
<organism evidence="2 3">
    <name type="scientific">Nephila pilipes</name>
    <name type="common">Giant wood spider</name>
    <name type="synonym">Nephila maculata</name>
    <dbReference type="NCBI Taxonomy" id="299642"/>
    <lineage>
        <taxon>Eukaryota</taxon>
        <taxon>Metazoa</taxon>
        <taxon>Ecdysozoa</taxon>
        <taxon>Arthropoda</taxon>
        <taxon>Chelicerata</taxon>
        <taxon>Arachnida</taxon>
        <taxon>Araneae</taxon>
        <taxon>Araneomorphae</taxon>
        <taxon>Entelegynae</taxon>
        <taxon>Araneoidea</taxon>
        <taxon>Nephilidae</taxon>
        <taxon>Nephila</taxon>
    </lineage>
</organism>
<dbReference type="AlphaFoldDB" id="A0A8X6Q6B6"/>
<feature type="compositionally biased region" description="Polar residues" evidence="1">
    <location>
        <begin position="54"/>
        <end position="63"/>
    </location>
</feature>
<reference evidence="2" key="1">
    <citation type="submission" date="2020-08" db="EMBL/GenBank/DDBJ databases">
        <title>Multicomponent nature underlies the extraordinary mechanical properties of spider dragline silk.</title>
        <authorList>
            <person name="Kono N."/>
            <person name="Nakamura H."/>
            <person name="Mori M."/>
            <person name="Yoshida Y."/>
            <person name="Ohtoshi R."/>
            <person name="Malay A.D."/>
            <person name="Moran D.A.P."/>
            <person name="Tomita M."/>
            <person name="Numata K."/>
            <person name="Arakawa K."/>
        </authorList>
    </citation>
    <scope>NUCLEOTIDE SEQUENCE</scope>
</reference>
<dbReference type="EMBL" id="BMAW01077953">
    <property type="protein sequence ID" value="GFU08899.1"/>
    <property type="molecule type" value="Genomic_DNA"/>
</dbReference>
<evidence type="ECO:0000256" key="1">
    <source>
        <dbReference type="SAM" id="MobiDB-lite"/>
    </source>
</evidence>
<name>A0A8X6Q6B6_NEPPI</name>
<proteinExistence type="predicted"/>
<gene>
    <name evidence="2" type="ORF">NPIL_72471</name>
</gene>
<feature type="region of interest" description="Disordered" evidence="1">
    <location>
        <begin position="19"/>
        <end position="135"/>
    </location>
</feature>